<feature type="domain" description="HTH araC/xylS-type" evidence="4">
    <location>
        <begin position="12"/>
        <end position="110"/>
    </location>
</feature>
<accession>A0A081BS35</accession>
<keyword evidence="6" id="KW-1185">Reference proteome</keyword>
<dbReference type="GO" id="GO:0003700">
    <property type="term" value="F:DNA-binding transcription factor activity"/>
    <property type="evidence" value="ECO:0007669"/>
    <property type="project" value="InterPro"/>
</dbReference>
<dbReference type="InterPro" id="IPR009057">
    <property type="entry name" value="Homeodomain-like_sf"/>
</dbReference>
<dbReference type="InterPro" id="IPR011256">
    <property type="entry name" value="Reg_factor_effector_dom_sf"/>
</dbReference>
<reference evidence="5 6" key="1">
    <citation type="journal article" date="2015" name="PeerJ">
        <title>First genomic representation of candidate bacterial phylum KSB3 points to enhanced environmental sensing as a trigger of wastewater bulking.</title>
        <authorList>
            <person name="Sekiguchi Y."/>
            <person name="Ohashi A."/>
            <person name="Parks D.H."/>
            <person name="Yamauchi T."/>
            <person name="Tyson G.W."/>
            <person name="Hugenholtz P."/>
        </authorList>
    </citation>
    <scope>NUCLEOTIDE SEQUENCE [LARGE SCALE GENOMIC DNA]</scope>
</reference>
<dbReference type="InterPro" id="IPR018062">
    <property type="entry name" value="HTH_AraC-typ_CS"/>
</dbReference>
<dbReference type="PANTHER" id="PTHR47504:SF5">
    <property type="entry name" value="RIGHT ORIGIN-BINDING PROTEIN"/>
    <property type="match status" value="1"/>
</dbReference>
<dbReference type="PROSITE" id="PS00041">
    <property type="entry name" value="HTH_ARAC_FAMILY_1"/>
    <property type="match status" value="1"/>
</dbReference>
<protein>
    <submittedName>
        <fullName evidence="5">Transcriptional regulator</fullName>
    </submittedName>
</protein>
<dbReference type="InterPro" id="IPR018060">
    <property type="entry name" value="HTH_AraC"/>
</dbReference>
<dbReference type="SUPFAM" id="SSF46689">
    <property type="entry name" value="Homeodomain-like"/>
    <property type="match status" value="2"/>
</dbReference>
<dbReference type="InterPro" id="IPR020449">
    <property type="entry name" value="Tscrpt_reg_AraC-type_HTH"/>
</dbReference>
<evidence type="ECO:0000256" key="2">
    <source>
        <dbReference type="ARBA" id="ARBA00023125"/>
    </source>
</evidence>
<keyword evidence="1" id="KW-0805">Transcription regulation</keyword>
<dbReference type="PROSITE" id="PS01124">
    <property type="entry name" value="HTH_ARAC_FAMILY_2"/>
    <property type="match status" value="1"/>
</dbReference>
<keyword evidence="2" id="KW-0238">DNA-binding</keyword>
<dbReference type="PRINTS" id="PR00032">
    <property type="entry name" value="HTHARAC"/>
</dbReference>
<evidence type="ECO:0000313" key="6">
    <source>
        <dbReference type="Proteomes" id="UP000030700"/>
    </source>
</evidence>
<name>A0A081BS35_9BACT</name>
<dbReference type="Proteomes" id="UP000030700">
    <property type="component" value="Unassembled WGS sequence"/>
</dbReference>
<dbReference type="InterPro" id="IPR050959">
    <property type="entry name" value="MarA-like"/>
</dbReference>
<evidence type="ECO:0000256" key="1">
    <source>
        <dbReference type="ARBA" id="ARBA00023015"/>
    </source>
</evidence>
<dbReference type="EMBL" id="DF820460">
    <property type="protein sequence ID" value="GAK54216.1"/>
    <property type="molecule type" value="Genomic_DNA"/>
</dbReference>
<organism evidence="5 6">
    <name type="scientific">Candidatus Moduliflexus flocculans</name>
    <dbReference type="NCBI Taxonomy" id="1499966"/>
    <lineage>
        <taxon>Bacteria</taxon>
        <taxon>Candidatus Moduliflexota</taxon>
        <taxon>Candidatus Moduliflexia</taxon>
        <taxon>Candidatus Moduliflexales</taxon>
        <taxon>Candidatus Moduliflexaceae</taxon>
    </lineage>
</organism>
<dbReference type="GO" id="GO:0043565">
    <property type="term" value="F:sequence-specific DNA binding"/>
    <property type="evidence" value="ECO:0007669"/>
    <property type="project" value="InterPro"/>
</dbReference>
<dbReference type="Pfam" id="PF12833">
    <property type="entry name" value="HTH_18"/>
    <property type="match status" value="1"/>
</dbReference>
<evidence type="ECO:0000256" key="3">
    <source>
        <dbReference type="ARBA" id="ARBA00023163"/>
    </source>
</evidence>
<dbReference type="STRING" id="1499966.U14_05495"/>
<keyword evidence="3" id="KW-0804">Transcription</keyword>
<dbReference type="Gene3D" id="1.10.10.60">
    <property type="entry name" value="Homeodomain-like"/>
    <property type="match status" value="2"/>
</dbReference>
<dbReference type="HOGENOM" id="CLU_000445_81_1_0"/>
<dbReference type="SMART" id="SM00342">
    <property type="entry name" value="HTH_ARAC"/>
    <property type="match status" value="1"/>
</dbReference>
<dbReference type="Gene3D" id="3.20.80.10">
    <property type="entry name" value="Regulatory factor, effector binding domain"/>
    <property type="match status" value="1"/>
</dbReference>
<proteinExistence type="predicted"/>
<evidence type="ECO:0000313" key="5">
    <source>
        <dbReference type="EMBL" id="GAK54216.1"/>
    </source>
</evidence>
<dbReference type="AlphaFoldDB" id="A0A081BS35"/>
<dbReference type="SUPFAM" id="SSF55136">
    <property type="entry name" value="Probable bacterial effector-binding domain"/>
    <property type="match status" value="1"/>
</dbReference>
<sequence>MNAAEVNLLSIANAIEFIEAHLQEETSVAAMADAACYSLFHFCRMFNTIAQHTPYDYLMRRRLSNAAQVLLATDQKIIEIGFDYQFNSPETFARAFKRMFGMNPNEWRKRGIIPLRSLMPRLTLAHLRQRTHPSFILPELEEWPTRYFAGLMTWIDADNRQTAARLRACLQQEFGETARIYDIFLSTLSQRQKEKITPLPVGEGTGVGFSGRCHFAGVEIASIENCPPAFVIKTLPAGAYLRCSNPDGTEQRDLLRDYLYHTYLPQSRYALAFPLEIEAAQTLWIPVQAQRSQQINSA</sequence>
<gene>
    <name evidence="5" type="ORF">U14_05495</name>
</gene>
<evidence type="ECO:0000259" key="4">
    <source>
        <dbReference type="PROSITE" id="PS01124"/>
    </source>
</evidence>
<dbReference type="PANTHER" id="PTHR47504">
    <property type="entry name" value="RIGHT ORIGIN-BINDING PROTEIN"/>
    <property type="match status" value="1"/>
</dbReference>